<dbReference type="PROSITE" id="PS50234">
    <property type="entry name" value="VWFA"/>
    <property type="match status" value="7"/>
</dbReference>
<sequence>MKIIIYRMKKRACNNRFDFINRFICSSKKADIVFLLDSSSSEGQINFQKQLDFVKDFVRQFDIGRQNVQVGVVTFSTSAHNEFWLNDFTNKNDVLYALSSIKYSIGNTNTGQALQFVKNNSFSSNHGARGPDVEKILIVLTDGQSMNSTATINAAKQVHNQGIHTISIGIGTGVNQNELQAIATDPSQVFTVQNFTVLSSIKKELSQVTCNTTTKCQAKADIAFVLDTSGSVGSANFQKQLDFVSKFVKSFPVGPTETQFSVLLFSDGVYNKFYFNDIRDITSLNSALRNITYLDGNTYTDKALNFVSNTTFAPQHGSRNDSKHIAIVMTDGQSSSPSATKVAAAALHKTGVEVMSIGIGSSVTLSELQTIASDNQHVFQVISFDALTTIQSELEKTACEIAKPVCSTKQADIVFLVDSSSSEGQANFDKQIDFIKNFVKQFDIGPNNVQIGVVTFASVPHNEFWLNDFQTKADVMYALSSIKYSSGNTFTNTALDFVRNSSFSPTHGARGPNVDKILIVLTDGQSTNSTATTTASQQIHAKGIHTISIGIGTGVNQNELQAIATDPSQVFTVQNFNVLSSIQKELSQWSQFCLYIVCNLALFAAMVILFGSLLCFIYHRFFCSSYFTVCGDATADIVFILDSSGSEGQDNFEKQLHFVGDFVKQFQIGPNAVQIGMVTFSSNARDDFYFNTYHDKQSLLNKILNAPYLGETTNTEEGLKYARLHHFDSKSSGARPEAKKIAIVMTDGKSDSRSFTLQEATQLKNLNVTVLAIGIGTNVDQSELQGIASDRLHVFNVSGFDALQSIQHELKNRACVCDAKMVDIIFLLDSSTSEGQPNFQKQIDFVKDFVKQFTIGPDKIQVGVVTFASNPQNQFWLNDFLNNPDLQYALSSIKYSSGDTYTGKALAFVKDNSFSPSHGARGPDVEKLLIVFTDGKSLDSTSTISAAKQVHNMGIHTISIGIGDSVNQNELQAIATDPSEVFTVQNFNVLSSLQKDLTAATCNLTTICGDKPADIVFILDASGSEGETNFHKQLDFVGDFVKKFQIGPNAIQIGMVTFSTNARNDFYFNTYHDRLSLLNKLQNVVYLGDSTKTNLGLKYARQYHFESKTSGARPNVKKIAIVMTDGNSDSTSDTIREADFLKNTGVTVISIGIGSECGYTERADIIFALDASGSEGSTNFQKQLDFVSKFVQDFTIGPNNVQFSVLTFGVIANNEFYLNEYLDRSSLLRAVQTVHYADAAKTNTEKALQFIESNTLLPIHGARPAYRQFVIVMTDGKSGDKPATLSAANNLKRHTNVTVVSIGIGSDVDRTELEGIATDSSHVFTSQTFDALTAIKSDRKQLRHNTGK</sequence>
<dbReference type="PRINTS" id="PR00453">
    <property type="entry name" value="VWFADOMAIN"/>
</dbReference>
<dbReference type="SUPFAM" id="SSF53300">
    <property type="entry name" value="vWA-like"/>
    <property type="match status" value="7"/>
</dbReference>
<dbReference type="InterPro" id="IPR002035">
    <property type="entry name" value="VWF_A"/>
</dbReference>
<dbReference type="PANTHER" id="PTHR24020:SF20">
    <property type="entry name" value="PH DOMAIN-CONTAINING PROTEIN"/>
    <property type="match status" value="1"/>
</dbReference>
<feature type="transmembrane region" description="Helical" evidence="1">
    <location>
        <begin position="592"/>
        <end position="619"/>
    </location>
</feature>
<feature type="domain" description="VWFA" evidence="2">
    <location>
        <begin position="1014"/>
        <end position="1155"/>
    </location>
</feature>
<dbReference type="PANTHER" id="PTHR24020">
    <property type="entry name" value="COLLAGEN ALPHA"/>
    <property type="match status" value="1"/>
</dbReference>
<dbReference type="EMBL" id="JARBDR010000657">
    <property type="protein sequence ID" value="KAJ8309545.1"/>
    <property type="molecule type" value="Genomic_DNA"/>
</dbReference>
<evidence type="ECO:0000313" key="3">
    <source>
        <dbReference type="EMBL" id="KAJ8309545.1"/>
    </source>
</evidence>
<evidence type="ECO:0000259" key="2">
    <source>
        <dbReference type="PROSITE" id="PS50234"/>
    </source>
</evidence>
<feature type="domain" description="VWFA" evidence="2">
    <location>
        <begin position="31"/>
        <end position="205"/>
    </location>
</feature>
<dbReference type="CDD" id="cd01472">
    <property type="entry name" value="vWA_collagen"/>
    <property type="match status" value="4"/>
</dbReference>
<keyword evidence="1" id="KW-1133">Transmembrane helix</keyword>
<dbReference type="SMART" id="SM00327">
    <property type="entry name" value="VWA"/>
    <property type="match status" value="7"/>
</dbReference>
<dbReference type="Pfam" id="PF00092">
    <property type="entry name" value="VWA"/>
    <property type="match status" value="7"/>
</dbReference>
<proteinExistence type="predicted"/>
<dbReference type="InterPro" id="IPR036465">
    <property type="entry name" value="vWFA_dom_sf"/>
</dbReference>
<reference evidence="3 4" key="1">
    <citation type="submission" date="2022-12" db="EMBL/GenBank/DDBJ databases">
        <title>Chromosome-level genome of Tegillarca granosa.</title>
        <authorList>
            <person name="Kim J."/>
        </authorList>
    </citation>
    <scope>NUCLEOTIDE SEQUENCE [LARGE SCALE GENOMIC DNA]</scope>
    <source>
        <strain evidence="3">Teg-2019</strain>
        <tissue evidence="3">Adductor muscle</tissue>
    </source>
</reference>
<dbReference type="InterPro" id="IPR050525">
    <property type="entry name" value="ECM_Assembly_Org"/>
</dbReference>
<organism evidence="3 4">
    <name type="scientific">Tegillarca granosa</name>
    <name type="common">Malaysian cockle</name>
    <name type="synonym">Anadara granosa</name>
    <dbReference type="NCBI Taxonomy" id="220873"/>
    <lineage>
        <taxon>Eukaryota</taxon>
        <taxon>Metazoa</taxon>
        <taxon>Spiralia</taxon>
        <taxon>Lophotrochozoa</taxon>
        <taxon>Mollusca</taxon>
        <taxon>Bivalvia</taxon>
        <taxon>Autobranchia</taxon>
        <taxon>Pteriomorphia</taxon>
        <taxon>Arcoida</taxon>
        <taxon>Arcoidea</taxon>
        <taxon>Arcidae</taxon>
        <taxon>Tegillarca</taxon>
    </lineage>
</organism>
<protein>
    <recommendedName>
        <fullName evidence="2">VWFA domain-containing protein</fullName>
    </recommendedName>
</protein>
<keyword evidence="1" id="KW-0812">Transmembrane</keyword>
<dbReference type="Proteomes" id="UP001217089">
    <property type="component" value="Unassembled WGS sequence"/>
</dbReference>
<keyword evidence="4" id="KW-1185">Reference proteome</keyword>
<accession>A0ABQ9EWH4</accession>
<feature type="domain" description="VWFA" evidence="2">
    <location>
        <begin position="1164"/>
        <end position="1342"/>
    </location>
</feature>
<comment type="caution">
    <text evidence="3">The sequence shown here is derived from an EMBL/GenBank/DDBJ whole genome shotgun (WGS) entry which is preliminary data.</text>
</comment>
<name>A0ABQ9EWH4_TEGGR</name>
<feature type="domain" description="VWFA" evidence="2">
    <location>
        <begin position="636"/>
        <end position="810"/>
    </location>
</feature>
<evidence type="ECO:0000256" key="1">
    <source>
        <dbReference type="SAM" id="Phobius"/>
    </source>
</evidence>
<dbReference type="CDD" id="cd01450">
    <property type="entry name" value="vWFA_subfamily_ECM"/>
    <property type="match status" value="2"/>
</dbReference>
<feature type="domain" description="VWFA" evidence="2">
    <location>
        <begin position="823"/>
        <end position="997"/>
    </location>
</feature>
<feature type="domain" description="VWFA" evidence="2">
    <location>
        <begin position="412"/>
        <end position="586"/>
    </location>
</feature>
<keyword evidence="1" id="KW-0472">Membrane</keyword>
<evidence type="ECO:0000313" key="4">
    <source>
        <dbReference type="Proteomes" id="UP001217089"/>
    </source>
</evidence>
<gene>
    <name evidence="3" type="ORF">KUTeg_014419</name>
</gene>
<feature type="domain" description="VWFA" evidence="2">
    <location>
        <begin position="221"/>
        <end position="394"/>
    </location>
</feature>
<dbReference type="Gene3D" id="3.40.50.410">
    <property type="entry name" value="von Willebrand factor, type A domain"/>
    <property type="match status" value="7"/>
</dbReference>